<dbReference type="InterPro" id="IPR025495">
    <property type="entry name" value="DUF4386"/>
</dbReference>
<protein>
    <submittedName>
        <fullName evidence="2">Uncharacterized protein DUF4386</fullName>
    </submittedName>
</protein>
<dbReference type="PROSITE" id="PS51257">
    <property type="entry name" value="PROKAR_LIPOPROTEIN"/>
    <property type="match status" value="1"/>
</dbReference>
<dbReference type="Pfam" id="PF14329">
    <property type="entry name" value="DUF4386"/>
    <property type="match status" value="1"/>
</dbReference>
<dbReference type="EMBL" id="VFPM01000002">
    <property type="protein sequence ID" value="TQM62877.1"/>
    <property type="molecule type" value="Genomic_DNA"/>
</dbReference>
<dbReference type="RefSeq" id="WP_185749062.1">
    <property type="nucleotide sequence ID" value="NZ_VFPM01000002.1"/>
</dbReference>
<accession>A0A543HX27</accession>
<comment type="caution">
    <text evidence="2">The sequence shown here is derived from an EMBL/GenBank/DDBJ whole genome shotgun (WGS) entry which is preliminary data.</text>
</comment>
<proteinExistence type="predicted"/>
<dbReference type="Proteomes" id="UP000316747">
    <property type="component" value="Unassembled WGS sequence"/>
</dbReference>
<reference evidence="2 3" key="1">
    <citation type="submission" date="2019-06" db="EMBL/GenBank/DDBJ databases">
        <title>Genome sequencing of plant associated microbes to promote plant fitness in Sorghum bicolor and Oryza sativa.</title>
        <authorList>
            <person name="Coleman-Derr D."/>
        </authorList>
    </citation>
    <scope>NUCLEOTIDE SEQUENCE [LARGE SCALE GENOMIC DNA]</scope>
    <source>
        <strain evidence="2 3">KV-663</strain>
    </source>
</reference>
<keyword evidence="1" id="KW-0812">Transmembrane</keyword>
<feature type="transmembrane region" description="Helical" evidence="1">
    <location>
        <begin position="137"/>
        <end position="156"/>
    </location>
</feature>
<organism evidence="2 3">
    <name type="scientific">Humibacillus xanthopallidus</name>
    <dbReference type="NCBI Taxonomy" id="412689"/>
    <lineage>
        <taxon>Bacteria</taxon>
        <taxon>Bacillati</taxon>
        <taxon>Actinomycetota</taxon>
        <taxon>Actinomycetes</taxon>
        <taxon>Micrococcales</taxon>
        <taxon>Intrasporangiaceae</taxon>
        <taxon>Humibacillus</taxon>
    </lineage>
</organism>
<feature type="transmembrane region" description="Helical" evidence="1">
    <location>
        <begin position="86"/>
        <end position="107"/>
    </location>
</feature>
<gene>
    <name evidence="2" type="ORF">FBY41_2922</name>
</gene>
<evidence type="ECO:0000313" key="2">
    <source>
        <dbReference type="EMBL" id="TQM62877.1"/>
    </source>
</evidence>
<feature type="transmembrane region" description="Helical" evidence="1">
    <location>
        <begin position="200"/>
        <end position="218"/>
    </location>
</feature>
<keyword evidence="1" id="KW-1133">Transmembrane helix</keyword>
<name>A0A543HX27_9MICO</name>
<feature type="transmembrane region" description="Helical" evidence="1">
    <location>
        <begin position="168"/>
        <end position="188"/>
    </location>
</feature>
<evidence type="ECO:0000313" key="3">
    <source>
        <dbReference type="Proteomes" id="UP000316747"/>
    </source>
</evidence>
<sequence length="243" mass="24963">MKSYRGHAIAVGILLIACSAASILSAIPLGSTLDGPDYLGKLADSDSAVVLTALLEFVWAATGAGIAIGLYPVLRKSSRGLALGSVAARVVEGVFVLIGSLSLLALLTVSQQSLAAGSAASVSFPPTADALLAVRDWAQGFVGMLAFCTGALLYYLVMYRSRVVPRWLSGWGLVGAAMMLVATVNAGFTQEFGFTTVTTVLNIPIGLQEMVLAVWLIVRGFTPRAAGPSVGSIAASTAPSMTP</sequence>
<keyword evidence="3" id="KW-1185">Reference proteome</keyword>
<evidence type="ECO:0000256" key="1">
    <source>
        <dbReference type="SAM" id="Phobius"/>
    </source>
</evidence>
<dbReference type="AlphaFoldDB" id="A0A543HX27"/>
<keyword evidence="1" id="KW-0472">Membrane</keyword>
<feature type="transmembrane region" description="Helical" evidence="1">
    <location>
        <begin position="50"/>
        <end position="74"/>
    </location>
</feature>